<feature type="transmembrane region" description="Helical" evidence="9">
    <location>
        <begin position="204"/>
        <end position="222"/>
    </location>
</feature>
<dbReference type="InterPro" id="IPR044880">
    <property type="entry name" value="NCX_ion-bd_dom_sf"/>
</dbReference>
<feature type="transmembrane region" description="Helical" evidence="9">
    <location>
        <begin position="305"/>
        <end position="325"/>
    </location>
</feature>
<keyword evidence="12" id="KW-1185">Reference proteome</keyword>
<dbReference type="EMBL" id="JBHTCO010000012">
    <property type="protein sequence ID" value="MFC7393371.1"/>
    <property type="molecule type" value="Genomic_DNA"/>
</dbReference>
<evidence type="ECO:0000256" key="2">
    <source>
        <dbReference type="ARBA" id="ARBA00022448"/>
    </source>
</evidence>
<dbReference type="PANTHER" id="PTHR31503:SF22">
    <property type="entry name" value="VACUOLAR CALCIUM ION TRANSPORTER"/>
    <property type="match status" value="1"/>
</dbReference>
<keyword evidence="6 9" id="KW-1133">Transmembrane helix</keyword>
<comment type="function">
    <text evidence="9">Ca(+)/H(+) antiporter that extrudes calcium in exchange for external protons.</text>
</comment>
<dbReference type="RefSeq" id="WP_380965853.1">
    <property type="nucleotide sequence ID" value="NZ_JBHTCO010000012.1"/>
</dbReference>
<proteinExistence type="inferred from homology"/>
<feature type="transmembrane region" description="Helical" evidence="9">
    <location>
        <begin position="276"/>
        <end position="299"/>
    </location>
</feature>
<comment type="subcellular location">
    <subcellularLocation>
        <location evidence="1">Endomembrane system</location>
        <topology evidence="1">Multi-pass membrane protein</topology>
    </subcellularLocation>
</comment>
<keyword evidence="4 9" id="KW-0812">Transmembrane</keyword>
<dbReference type="InterPro" id="IPR004798">
    <property type="entry name" value="CAX-like"/>
</dbReference>
<keyword evidence="7 9" id="KW-0406">Ion transport</keyword>
<feature type="domain" description="Sodium/calcium exchanger membrane region" evidence="10">
    <location>
        <begin position="208"/>
        <end position="346"/>
    </location>
</feature>
<comment type="similarity">
    <text evidence="9">Belongs to the Ca(2+):cation antiporter (CaCA) (TC 2.A.19) family.</text>
</comment>
<feature type="transmembrane region" description="Helical" evidence="9">
    <location>
        <begin position="242"/>
        <end position="264"/>
    </location>
</feature>
<dbReference type="PANTHER" id="PTHR31503">
    <property type="entry name" value="VACUOLAR CALCIUM ION TRANSPORTER"/>
    <property type="match status" value="1"/>
</dbReference>
<feature type="transmembrane region" description="Helical" evidence="9">
    <location>
        <begin position="155"/>
        <end position="176"/>
    </location>
</feature>
<evidence type="ECO:0000256" key="7">
    <source>
        <dbReference type="ARBA" id="ARBA00023065"/>
    </source>
</evidence>
<dbReference type="NCBIfam" id="TIGR00378">
    <property type="entry name" value="cax"/>
    <property type="match status" value="1"/>
</dbReference>
<feature type="transmembrane region" description="Helical" evidence="9">
    <location>
        <begin position="28"/>
        <end position="47"/>
    </location>
</feature>
<evidence type="ECO:0000259" key="10">
    <source>
        <dbReference type="Pfam" id="PF01699"/>
    </source>
</evidence>
<feature type="transmembrane region" description="Helical" evidence="9">
    <location>
        <begin position="84"/>
        <end position="113"/>
    </location>
</feature>
<evidence type="ECO:0000256" key="5">
    <source>
        <dbReference type="ARBA" id="ARBA00022837"/>
    </source>
</evidence>
<keyword evidence="9" id="KW-0050">Antiport</keyword>
<evidence type="ECO:0000256" key="9">
    <source>
        <dbReference type="RuleBase" id="RU365028"/>
    </source>
</evidence>
<evidence type="ECO:0000313" key="11">
    <source>
        <dbReference type="EMBL" id="MFC7393371.1"/>
    </source>
</evidence>
<feature type="domain" description="Sodium/calcium exchanger membrane region" evidence="10">
    <location>
        <begin position="26"/>
        <end position="178"/>
    </location>
</feature>
<dbReference type="Proteomes" id="UP001596505">
    <property type="component" value="Unassembled WGS sequence"/>
</dbReference>
<evidence type="ECO:0000313" key="12">
    <source>
        <dbReference type="Proteomes" id="UP001596505"/>
    </source>
</evidence>
<evidence type="ECO:0000256" key="1">
    <source>
        <dbReference type="ARBA" id="ARBA00004127"/>
    </source>
</evidence>
<feature type="transmembrane region" description="Helical" evidence="9">
    <location>
        <begin position="332"/>
        <end position="352"/>
    </location>
</feature>
<dbReference type="Pfam" id="PF01699">
    <property type="entry name" value="Na_Ca_ex"/>
    <property type="match status" value="2"/>
</dbReference>
<organism evidence="11 12">
    <name type="scientific">Scopulibacillus cellulosilyticus</name>
    <dbReference type="NCBI Taxonomy" id="2665665"/>
    <lineage>
        <taxon>Bacteria</taxon>
        <taxon>Bacillati</taxon>
        <taxon>Bacillota</taxon>
        <taxon>Bacilli</taxon>
        <taxon>Bacillales</taxon>
        <taxon>Sporolactobacillaceae</taxon>
        <taxon>Scopulibacillus</taxon>
    </lineage>
</organism>
<dbReference type="InterPro" id="IPR004713">
    <property type="entry name" value="CaH_exchang"/>
</dbReference>
<keyword evidence="5 9" id="KW-0106">Calcium</keyword>
<gene>
    <name evidence="11" type="primary">cax</name>
    <name evidence="11" type="ORF">ACFQRG_10415</name>
</gene>
<dbReference type="InterPro" id="IPR004837">
    <property type="entry name" value="NaCa_Exmemb"/>
</dbReference>
<protein>
    <recommendedName>
        <fullName evidence="9">Ca(2+)/H(+) antiporter</fullName>
    </recommendedName>
</protein>
<keyword evidence="8 9" id="KW-0472">Membrane</keyword>
<sequence>MDKIFLIVMIIGFPVSVIGSLLKWPAILMFIIYCLTIVTLAFFMSKATENVSMIAGERIGGLLNATFGNAVELMIAIFSLHAGLIQLVLASISGSVIGNLLFNGGLAFFIGGIKHKRLQFNAYNARHNSVLLIFAVIVAFLFPKFFSYELHSKDVLTLTVSSSVILILLYLAGLYFKLVTHRGVYQTSDEKKAEKETKEQPEWGLWRSLITLIVLTLAAAYISENLVDTFKTVSRTFGWSEIFIGIIIVSIVGNASEYVTAIMMAVKNRVSTTVEIAIGSTLQISMFVAPILVLVSLLFPEQMKLIFTVPEMIAMVLAVLLNVMIMNDGDANWFEGATLVAAYVIMGTGFYLL</sequence>
<name>A0ABW2PVA8_9BACL</name>
<dbReference type="Gene3D" id="1.20.1420.30">
    <property type="entry name" value="NCX, central ion-binding region"/>
    <property type="match status" value="2"/>
</dbReference>
<keyword evidence="3 9" id="KW-0109">Calcium transport</keyword>
<evidence type="ECO:0000256" key="6">
    <source>
        <dbReference type="ARBA" id="ARBA00022989"/>
    </source>
</evidence>
<dbReference type="NCBIfam" id="TIGR00846">
    <property type="entry name" value="caca2"/>
    <property type="match status" value="1"/>
</dbReference>
<reference evidence="12" key="1">
    <citation type="journal article" date="2019" name="Int. J. Syst. Evol. Microbiol.">
        <title>The Global Catalogue of Microorganisms (GCM) 10K type strain sequencing project: providing services to taxonomists for standard genome sequencing and annotation.</title>
        <authorList>
            <consortium name="The Broad Institute Genomics Platform"/>
            <consortium name="The Broad Institute Genome Sequencing Center for Infectious Disease"/>
            <person name="Wu L."/>
            <person name="Ma J."/>
        </authorList>
    </citation>
    <scope>NUCLEOTIDE SEQUENCE [LARGE SCALE GENOMIC DNA]</scope>
    <source>
        <strain evidence="12">CGMCC 1.16305</strain>
    </source>
</reference>
<feature type="transmembrane region" description="Helical" evidence="9">
    <location>
        <begin position="59"/>
        <end position="78"/>
    </location>
</feature>
<evidence type="ECO:0000256" key="8">
    <source>
        <dbReference type="ARBA" id="ARBA00023136"/>
    </source>
</evidence>
<comment type="caution">
    <text evidence="11">The sequence shown here is derived from an EMBL/GenBank/DDBJ whole genome shotgun (WGS) entry which is preliminary data.</text>
</comment>
<keyword evidence="2 9" id="KW-0813">Transport</keyword>
<accession>A0ABW2PVA8</accession>
<feature type="transmembrane region" description="Helical" evidence="9">
    <location>
        <begin position="125"/>
        <end position="143"/>
    </location>
</feature>
<evidence type="ECO:0000256" key="4">
    <source>
        <dbReference type="ARBA" id="ARBA00022692"/>
    </source>
</evidence>
<feature type="transmembrane region" description="Helical" evidence="9">
    <location>
        <begin position="5"/>
        <end position="22"/>
    </location>
</feature>
<evidence type="ECO:0000256" key="3">
    <source>
        <dbReference type="ARBA" id="ARBA00022568"/>
    </source>
</evidence>